<sequence length="399" mass="45995">MWKQRPVKKTETSVFISSFNNSSSRLHVPQLSHSSFTISIPNSLESKLNLPSLLLSFLLLTGLVPEFSKNLQLQKVWFIFYLLLLSQILDMLVMLIINFENRTTLKSHAAYLFSVFCNIMIWHSLRRKKKNLLNVLRVIQKCPATHNRRTNIMVLIILSFPFVYSVTSILTCNITSDYLLYAYGYELKSLIMQASVIFFKKFLLFLFHSTFPSLVAVLFCYLCLRFSLSFNCLTRTVLHYSPEEFGPSEQIEILRQKAKIDDIMENLQDIFSLPSFFLIMSHLFTCGSHLGMNLTGNHSKIIIVKAVFYGMTNLVSLVVVLWIAGSVPVEQNKLKSAFYKKAHSRFLTVLIPEERHCKREILDKTDFVLNGCSIFPYTRNSILALIGTLLTYSLLIYQN</sequence>
<evidence type="ECO:0000313" key="3">
    <source>
        <dbReference type="Proteomes" id="UP000886998"/>
    </source>
</evidence>
<proteinExistence type="predicted"/>
<comment type="caution">
    <text evidence="2">The sequence shown here is derived from an EMBL/GenBank/DDBJ whole genome shotgun (WGS) entry which is preliminary data.</text>
</comment>
<evidence type="ECO:0000256" key="1">
    <source>
        <dbReference type="SAM" id="Phobius"/>
    </source>
</evidence>
<feature type="transmembrane region" description="Helical" evidence="1">
    <location>
        <begin position="109"/>
        <end position="125"/>
    </location>
</feature>
<evidence type="ECO:0000313" key="2">
    <source>
        <dbReference type="EMBL" id="GFY79385.1"/>
    </source>
</evidence>
<keyword evidence="1" id="KW-0472">Membrane</keyword>
<organism evidence="2 3">
    <name type="scientific">Trichonephila inaurata madagascariensis</name>
    <dbReference type="NCBI Taxonomy" id="2747483"/>
    <lineage>
        <taxon>Eukaryota</taxon>
        <taxon>Metazoa</taxon>
        <taxon>Ecdysozoa</taxon>
        <taxon>Arthropoda</taxon>
        <taxon>Chelicerata</taxon>
        <taxon>Arachnida</taxon>
        <taxon>Araneae</taxon>
        <taxon>Araneomorphae</taxon>
        <taxon>Entelegynae</taxon>
        <taxon>Araneoidea</taxon>
        <taxon>Nephilidae</taxon>
        <taxon>Trichonephila</taxon>
        <taxon>Trichonephila inaurata</taxon>
    </lineage>
</organism>
<dbReference type="EMBL" id="BMAV01023557">
    <property type="protein sequence ID" value="GFY79385.1"/>
    <property type="molecule type" value="Genomic_DNA"/>
</dbReference>
<feature type="transmembrane region" description="Helical" evidence="1">
    <location>
        <begin position="202"/>
        <end position="228"/>
    </location>
</feature>
<feature type="transmembrane region" description="Helical" evidence="1">
    <location>
        <begin position="152"/>
        <end position="181"/>
    </location>
</feature>
<accession>A0A8X7CU05</accession>
<feature type="transmembrane region" description="Helical" evidence="1">
    <location>
        <begin position="76"/>
        <end position="97"/>
    </location>
</feature>
<dbReference type="Proteomes" id="UP000886998">
    <property type="component" value="Unassembled WGS sequence"/>
</dbReference>
<reference evidence="2" key="1">
    <citation type="submission" date="2020-08" db="EMBL/GenBank/DDBJ databases">
        <title>Multicomponent nature underlies the extraordinary mechanical properties of spider dragline silk.</title>
        <authorList>
            <person name="Kono N."/>
            <person name="Nakamura H."/>
            <person name="Mori M."/>
            <person name="Yoshida Y."/>
            <person name="Ohtoshi R."/>
            <person name="Malay A.D."/>
            <person name="Moran D.A.P."/>
            <person name="Tomita M."/>
            <person name="Numata K."/>
            <person name="Arakawa K."/>
        </authorList>
    </citation>
    <scope>NUCLEOTIDE SEQUENCE</scope>
</reference>
<keyword evidence="1" id="KW-0812">Transmembrane</keyword>
<dbReference type="AlphaFoldDB" id="A0A8X7CU05"/>
<keyword evidence="3" id="KW-1185">Reference proteome</keyword>
<feature type="transmembrane region" description="Helical" evidence="1">
    <location>
        <begin position="302"/>
        <end position="324"/>
    </location>
</feature>
<protein>
    <submittedName>
        <fullName evidence="2">Uncharacterized protein</fullName>
    </submittedName>
</protein>
<name>A0A8X7CU05_9ARAC</name>
<feature type="transmembrane region" description="Helical" evidence="1">
    <location>
        <begin position="377"/>
        <end position="397"/>
    </location>
</feature>
<dbReference type="OrthoDB" id="6444241at2759"/>
<gene>
    <name evidence="2" type="primary">AVEN_213416_1</name>
    <name evidence="2" type="ORF">TNIN_268381</name>
</gene>
<keyword evidence="1" id="KW-1133">Transmembrane helix</keyword>